<dbReference type="PROSITE" id="PS01230">
    <property type="entry name" value="TRMA_1"/>
    <property type="match status" value="1"/>
</dbReference>
<organism evidence="8 9">
    <name type="scientific">Tateyamaria omphalii</name>
    <dbReference type="NCBI Taxonomy" id="299262"/>
    <lineage>
        <taxon>Bacteria</taxon>
        <taxon>Pseudomonadati</taxon>
        <taxon>Pseudomonadota</taxon>
        <taxon>Alphaproteobacteria</taxon>
        <taxon>Rhodobacterales</taxon>
        <taxon>Roseobacteraceae</taxon>
        <taxon>Tateyamaria</taxon>
    </lineage>
</organism>
<evidence type="ECO:0000256" key="5">
    <source>
        <dbReference type="ARBA" id="ARBA00023014"/>
    </source>
</evidence>
<dbReference type="GO" id="GO:0051536">
    <property type="term" value="F:iron-sulfur cluster binding"/>
    <property type="evidence" value="ECO:0007669"/>
    <property type="project" value="UniProtKB-KW"/>
</dbReference>
<accession>A0A1P8MYH6</accession>
<keyword evidence="4 6" id="KW-0949">S-adenosyl-L-methionine</keyword>
<feature type="binding site" evidence="6">
    <location>
        <position position="288"/>
    </location>
    <ligand>
        <name>S-adenosyl-L-methionine</name>
        <dbReference type="ChEBI" id="CHEBI:59789"/>
    </ligand>
</feature>
<dbReference type="Gene3D" id="2.40.50.140">
    <property type="entry name" value="Nucleic acid-binding proteins"/>
    <property type="match status" value="1"/>
</dbReference>
<name>A0A1P8MYH6_9RHOB</name>
<dbReference type="Gene3D" id="2.40.50.1070">
    <property type="match status" value="1"/>
</dbReference>
<keyword evidence="1" id="KW-0004">4Fe-4S</keyword>
<gene>
    <name evidence="8" type="ORF">BWR18_16690</name>
</gene>
<dbReference type="EMBL" id="CP019312">
    <property type="protein sequence ID" value="APX13137.1"/>
    <property type="molecule type" value="Genomic_DNA"/>
</dbReference>
<keyword evidence="5" id="KW-0411">Iron-sulfur</keyword>
<dbReference type="AlphaFoldDB" id="A0A1P8MYH6"/>
<feature type="binding site" evidence="6">
    <location>
        <position position="336"/>
    </location>
    <ligand>
        <name>S-adenosyl-L-methionine</name>
        <dbReference type="ChEBI" id="CHEBI:59789"/>
    </ligand>
</feature>
<keyword evidence="3 6" id="KW-0808">Transferase</keyword>
<evidence type="ECO:0000313" key="8">
    <source>
        <dbReference type="EMBL" id="APX13137.1"/>
    </source>
</evidence>
<comment type="similarity">
    <text evidence="6">Belongs to the class I-like SAM-binding methyltransferase superfamily. RNA M5U methyltransferase family.</text>
</comment>
<dbReference type="STRING" id="299262.BWR18_16690"/>
<dbReference type="RefSeq" id="WP_076629572.1">
    <property type="nucleotide sequence ID" value="NZ_CP019312.1"/>
</dbReference>
<protein>
    <submittedName>
        <fullName evidence="8">RNA methyltransferase</fullName>
    </submittedName>
</protein>
<keyword evidence="9" id="KW-1185">Reference proteome</keyword>
<dbReference type="GO" id="GO:0070041">
    <property type="term" value="F:rRNA (uridine-C5-)-methyltransferase activity"/>
    <property type="evidence" value="ECO:0007669"/>
    <property type="project" value="TreeGrafter"/>
</dbReference>
<dbReference type="Pfam" id="PF05958">
    <property type="entry name" value="tRNA_U5-meth_tr"/>
    <property type="match status" value="1"/>
</dbReference>
<dbReference type="InterPro" id="IPR010280">
    <property type="entry name" value="U5_MeTrfase_fam"/>
</dbReference>
<keyword evidence="1" id="KW-0408">Iron</keyword>
<keyword evidence="1" id="KW-0479">Metal-binding</keyword>
<proteinExistence type="inferred from homology"/>
<reference evidence="8 9" key="1">
    <citation type="submission" date="2017-01" db="EMBL/GenBank/DDBJ databases">
        <title>Complete genome of Tateyamaria omphalii DOK1-4 isolated from seawater in Dokdo.</title>
        <authorList>
            <person name="Kim J.H."/>
            <person name="Chi W.-J."/>
        </authorList>
    </citation>
    <scope>NUCLEOTIDE SEQUENCE [LARGE SCALE GENOMIC DNA]</scope>
    <source>
        <strain evidence="8 9">DOK1-4</strain>
    </source>
</reference>
<dbReference type="PROSITE" id="PS51687">
    <property type="entry name" value="SAM_MT_RNA_M5U"/>
    <property type="match status" value="1"/>
</dbReference>
<dbReference type="Gene3D" id="3.40.50.150">
    <property type="entry name" value="Vaccinia Virus protein VP39"/>
    <property type="match status" value="1"/>
</dbReference>
<dbReference type="Proteomes" id="UP000186336">
    <property type="component" value="Chromosome"/>
</dbReference>
<feature type="active site" evidence="7">
    <location>
        <position position="362"/>
    </location>
</feature>
<keyword evidence="2 6" id="KW-0489">Methyltransferase</keyword>
<sequence>MTTVTIERLGQQGDGIAPGPVFAPMTLPGEVVSGVLDGVHLTDVRIETPSPDRVAPPCPHFRSCGGCQMQHASDALVADWKREIVQNALKSAGLETEIRPTVTSPSQSRRRATFAARRTKKGAMAGFHGRKSDTIIAVPNCMLVTPTLRAALPLCEHLAVAGASRKAALSITVTESPEGLDIAVSGGKLLDGPLRMALAGFCQQHRIARLTWDDEQIGMRVPPAHPMGVARVVPPAGAFLQATAHGQQTLTELVRGIIGPAKSVVDLFAGCGTFALPLAETAEVHAVEGDRDMMAALDAGWRGASGLKRVTTETRDLFRRPLLPDELSRFDAVVIDPPRAGAVAQVAELARAQAPVIAHVSCNPQTFARDAETLCNAGYVLDWVQPVDQFRWSAHVELVGAFRLAHIAA</sequence>
<evidence type="ECO:0000256" key="1">
    <source>
        <dbReference type="ARBA" id="ARBA00022485"/>
    </source>
</evidence>
<evidence type="ECO:0000256" key="4">
    <source>
        <dbReference type="ARBA" id="ARBA00022691"/>
    </source>
</evidence>
<dbReference type="KEGG" id="tom:BWR18_16690"/>
<evidence type="ECO:0000256" key="3">
    <source>
        <dbReference type="ARBA" id="ARBA00022679"/>
    </source>
</evidence>
<dbReference type="InterPro" id="IPR012340">
    <property type="entry name" value="NA-bd_OB-fold"/>
</dbReference>
<evidence type="ECO:0000313" key="9">
    <source>
        <dbReference type="Proteomes" id="UP000186336"/>
    </source>
</evidence>
<evidence type="ECO:0000256" key="7">
    <source>
        <dbReference type="PROSITE-ProRule" id="PRU10015"/>
    </source>
</evidence>
<feature type="active site" description="Nucleophile" evidence="6">
    <location>
        <position position="362"/>
    </location>
</feature>
<dbReference type="PANTHER" id="PTHR11061:SF49">
    <property type="entry name" value="23S RRNA (URACIL(1939)-C(5))-METHYLTRANSFERASE RLMD"/>
    <property type="match status" value="1"/>
</dbReference>
<dbReference type="InterPro" id="IPR030390">
    <property type="entry name" value="MeTrfase_TrmA_AS"/>
</dbReference>
<evidence type="ECO:0000256" key="6">
    <source>
        <dbReference type="PROSITE-ProRule" id="PRU01024"/>
    </source>
</evidence>
<evidence type="ECO:0000256" key="2">
    <source>
        <dbReference type="ARBA" id="ARBA00022603"/>
    </source>
</evidence>
<dbReference type="PANTHER" id="PTHR11061">
    <property type="entry name" value="RNA M5U METHYLTRANSFERASE"/>
    <property type="match status" value="1"/>
</dbReference>
<dbReference type="GO" id="GO:0070475">
    <property type="term" value="P:rRNA base methylation"/>
    <property type="evidence" value="ECO:0007669"/>
    <property type="project" value="TreeGrafter"/>
</dbReference>
<dbReference type="CDD" id="cd02440">
    <property type="entry name" value="AdoMet_MTases"/>
    <property type="match status" value="1"/>
</dbReference>
<dbReference type="SUPFAM" id="SSF53335">
    <property type="entry name" value="S-adenosyl-L-methionine-dependent methyltransferases"/>
    <property type="match status" value="1"/>
</dbReference>
<dbReference type="OrthoDB" id="9804590at2"/>
<dbReference type="InterPro" id="IPR029063">
    <property type="entry name" value="SAM-dependent_MTases_sf"/>
</dbReference>
<feature type="binding site" evidence="6">
    <location>
        <position position="268"/>
    </location>
    <ligand>
        <name>S-adenosyl-L-methionine</name>
        <dbReference type="ChEBI" id="CHEBI:59789"/>
    </ligand>
</feature>
<feature type="binding site" evidence="6">
    <location>
        <position position="241"/>
    </location>
    <ligand>
        <name>S-adenosyl-L-methionine</name>
        <dbReference type="ChEBI" id="CHEBI:59789"/>
    </ligand>
</feature>